<dbReference type="InterPro" id="IPR002562">
    <property type="entry name" value="3'-5'_exonuclease_dom"/>
</dbReference>
<dbReference type="AlphaFoldDB" id="A0A6P1ZJN1"/>
<reference evidence="2 5" key="2">
    <citation type="submission" date="2019-04" db="EMBL/GenBank/DDBJ databases">
        <title>Isolation and culture of sulfate reducing bacteria from the cold seep of the South China Sea.</title>
        <authorList>
            <person name="Sun C."/>
            <person name="Liu R."/>
        </authorList>
    </citation>
    <scope>NUCLEOTIDE SEQUENCE [LARGE SCALE GENOMIC DNA]</scope>
    <source>
        <strain evidence="2 5">CS1</strain>
    </source>
</reference>
<dbReference type="CDD" id="cd06141">
    <property type="entry name" value="WRN_exo"/>
    <property type="match status" value="1"/>
</dbReference>
<dbReference type="GO" id="GO:0003676">
    <property type="term" value="F:nucleic acid binding"/>
    <property type="evidence" value="ECO:0007669"/>
    <property type="project" value="InterPro"/>
</dbReference>
<dbReference type="EMBL" id="QMIF01000003">
    <property type="protein sequence ID" value="TVM35201.1"/>
    <property type="molecule type" value="Genomic_DNA"/>
</dbReference>
<dbReference type="EMBL" id="CP039543">
    <property type="protein sequence ID" value="QJT08311.1"/>
    <property type="molecule type" value="Genomic_DNA"/>
</dbReference>
<dbReference type="OrthoDB" id="9793333at2"/>
<dbReference type="SUPFAM" id="SSF53098">
    <property type="entry name" value="Ribonuclease H-like"/>
    <property type="match status" value="1"/>
</dbReference>
<reference evidence="3 4" key="1">
    <citation type="submission" date="2018-06" db="EMBL/GenBank/DDBJ databases">
        <title>Complete genome of Desulfovibrio marinus P48SEP.</title>
        <authorList>
            <person name="Crispim J.S."/>
            <person name="Vidigal P.M.P."/>
            <person name="Silva L.C.F."/>
            <person name="Araujo L.C."/>
            <person name="Laguardia C.N."/>
            <person name="Dias R.S."/>
            <person name="Sousa M.P."/>
            <person name="Paula S.O."/>
            <person name="Silva C."/>
        </authorList>
    </citation>
    <scope>NUCLEOTIDE SEQUENCE [LARGE SCALE GENOMIC DNA]</scope>
    <source>
        <strain evidence="3 4">P48SEP</strain>
    </source>
</reference>
<name>A0A6P1ZJN1_9BACT</name>
<keyword evidence="5" id="KW-1185">Reference proteome</keyword>
<dbReference type="Gene3D" id="3.30.420.10">
    <property type="entry name" value="Ribonuclease H-like superfamily/Ribonuclease H"/>
    <property type="match status" value="1"/>
</dbReference>
<keyword evidence="3" id="KW-0378">Hydrolase</keyword>
<dbReference type="InterPro" id="IPR052408">
    <property type="entry name" value="Exonuclease_MUT-7-like"/>
</dbReference>
<feature type="domain" description="3'-5' exonuclease" evidence="1">
    <location>
        <begin position="28"/>
        <end position="197"/>
    </location>
</feature>
<accession>A0A6P1ZJN1</accession>
<evidence type="ECO:0000259" key="1">
    <source>
        <dbReference type="SMART" id="SM00474"/>
    </source>
</evidence>
<evidence type="ECO:0000313" key="3">
    <source>
        <dbReference type="EMBL" id="TVM35201.1"/>
    </source>
</evidence>
<dbReference type="Proteomes" id="UP000434052">
    <property type="component" value="Unassembled WGS sequence"/>
</dbReference>
<dbReference type="RefSeq" id="WP_144234761.1">
    <property type="nucleotide sequence ID" value="NZ_CP039543.1"/>
</dbReference>
<proteinExistence type="predicted"/>
<dbReference type="InterPro" id="IPR036397">
    <property type="entry name" value="RNaseH_sf"/>
</dbReference>
<dbReference type="GO" id="GO:0008408">
    <property type="term" value="F:3'-5' exonuclease activity"/>
    <property type="evidence" value="ECO:0007669"/>
    <property type="project" value="InterPro"/>
</dbReference>
<keyword evidence="3" id="KW-0269">Exonuclease</keyword>
<dbReference type="Proteomes" id="UP000503251">
    <property type="component" value="Chromosome"/>
</dbReference>
<dbReference type="PANTHER" id="PTHR47765">
    <property type="entry name" value="3'-5' EXONUCLEASE DOMAIN-CONTAINING PROTEIN"/>
    <property type="match status" value="1"/>
</dbReference>
<dbReference type="SMART" id="SM00474">
    <property type="entry name" value="35EXOc"/>
    <property type="match status" value="1"/>
</dbReference>
<protein>
    <submittedName>
        <fullName evidence="3">3'-5' exonuclease domain-containing protein 2</fullName>
    </submittedName>
</protein>
<dbReference type="Pfam" id="PF01612">
    <property type="entry name" value="DNA_pol_A_exo1"/>
    <property type="match status" value="1"/>
</dbReference>
<sequence length="204" mass="22722">MTIDNAAIQILTKDEVNALPLRRYEGPVELVHTARQLDAALSELESEGLLGFDTEKRPCFKKGHVEPTALLQLATAEKVYIFQLLSLDLTAELAAVLADPQITKTGIAVRDDVRDLKARREFEDAGFIDLADVARRHEMETLGLRNLVAAFLGFRLSKKERCSNWARQTLTPQQIAYAATDAWASRELYLAMERAGLDPAVNTL</sequence>
<dbReference type="InterPro" id="IPR012337">
    <property type="entry name" value="RNaseH-like_sf"/>
</dbReference>
<gene>
    <name evidence="3" type="ORF">DQK91_07355</name>
    <name evidence="2" type="ORF">E8L03_04935</name>
</gene>
<dbReference type="PANTHER" id="PTHR47765:SF2">
    <property type="entry name" value="EXONUCLEASE MUT-7 HOMOLOG"/>
    <property type="match status" value="1"/>
</dbReference>
<organism evidence="3 4">
    <name type="scientific">Oceanidesulfovibrio marinus</name>
    <dbReference type="NCBI Taxonomy" id="370038"/>
    <lineage>
        <taxon>Bacteria</taxon>
        <taxon>Pseudomonadati</taxon>
        <taxon>Thermodesulfobacteriota</taxon>
        <taxon>Desulfovibrionia</taxon>
        <taxon>Desulfovibrionales</taxon>
        <taxon>Desulfovibrionaceae</taxon>
        <taxon>Oceanidesulfovibrio</taxon>
    </lineage>
</organism>
<evidence type="ECO:0000313" key="5">
    <source>
        <dbReference type="Proteomes" id="UP000503251"/>
    </source>
</evidence>
<keyword evidence="3" id="KW-0540">Nuclease</keyword>
<evidence type="ECO:0000313" key="2">
    <source>
        <dbReference type="EMBL" id="QJT08311.1"/>
    </source>
</evidence>
<evidence type="ECO:0000313" key="4">
    <source>
        <dbReference type="Proteomes" id="UP000434052"/>
    </source>
</evidence>
<dbReference type="GO" id="GO:0006139">
    <property type="term" value="P:nucleobase-containing compound metabolic process"/>
    <property type="evidence" value="ECO:0007669"/>
    <property type="project" value="InterPro"/>
</dbReference>